<dbReference type="Proteomes" id="UP000198287">
    <property type="component" value="Unassembled WGS sequence"/>
</dbReference>
<organism evidence="2 3">
    <name type="scientific">Folsomia candida</name>
    <name type="common">Springtail</name>
    <dbReference type="NCBI Taxonomy" id="158441"/>
    <lineage>
        <taxon>Eukaryota</taxon>
        <taxon>Metazoa</taxon>
        <taxon>Ecdysozoa</taxon>
        <taxon>Arthropoda</taxon>
        <taxon>Hexapoda</taxon>
        <taxon>Collembola</taxon>
        <taxon>Entomobryomorpha</taxon>
        <taxon>Isotomoidea</taxon>
        <taxon>Isotomidae</taxon>
        <taxon>Proisotominae</taxon>
        <taxon>Folsomia</taxon>
    </lineage>
</organism>
<evidence type="ECO:0000313" key="3">
    <source>
        <dbReference type="Proteomes" id="UP000198287"/>
    </source>
</evidence>
<sequence>MVSASTLIILISVPFLVAAQNLTAVYVDPLPYSWYNLAAYFDGSSDSIFTFGGFNTATGEKGEILRFDIATGTNTLVGHMPGYLSDISVQGDSSSSIYLFGWGGSTSNIIYKCNPLINVTAYVGQIPLVPRYSITTTLRKAEDSEEILIFEGQSHYHRVASFNMSTLIATEKGSLVPGLRSATSVRVGGKAYLFGIAAPHNSAFQVLDLETLEGPVFDVGFFPFNHAPEVVYNGENIYILGGNRGPPSRGILQLDPNSHEWRLVPVDNFQLQDEDYYYDVAPVPIYVEKLGRIYFFGGKVMNR</sequence>
<dbReference type="OrthoDB" id="6020543at2759"/>
<proteinExistence type="predicted"/>
<accession>A0A226DQN4</accession>
<evidence type="ECO:0000256" key="1">
    <source>
        <dbReference type="SAM" id="SignalP"/>
    </source>
</evidence>
<feature type="chain" id="PRO_5012262779" evidence="1">
    <location>
        <begin position="20"/>
        <end position="303"/>
    </location>
</feature>
<comment type="caution">
    <text evidence="2">The sequence shown here is derived from an EMBL/GenBank/DDBJ whole genome shotgun (WGS) entry which is preliminary data.</text>
</comment>
<dbReference type="Gene3D" id="2.120.10.80">
    <property type="entry name" value="Kelch-type beta propeller"/>
    <property type="match status" value="1"/>
</dbReference>
<dbReference type="EMBL" id="LNIX01000012">
    <property type="protein sequence ID" value="OXA47835.1"/>
    <property type="molecule type" value="Genomic_DNA"/>
</dbReference>
<dbReference type="InterPro" id="IPR011043">
    <property type="entry name" value="Gal_Oxase/kelch_b-propeller"/>
</dbReference>
<name>A0A226DQN4_FOLCA</name>
<keyword evidence="1" id="KW-0732">Signal</keyword>
<gene>
    <name evidence="2" type="ORF">Fcan01_17248</name>
</gene>
<feature type="signal peptide" evidence="1">
    <location>
        <begin position="1"/>
        <end position="19"/>
    </location>
</feature>
<protein>
    <submittedName>
        <fullName evidence="2">Uncharacterized protein</fullName>
    </submittedName>
</protein>
<dbReference type="SUPFAM" id="SSF50965">
    <property type="entry name" value="Galactose oxidase, central domain"/>
    <property type="match status" value="1"/>
</dbReference>
<reference evidence="2 3" key="1">
    <citation type="submission" date="2015-12" db="EMBL/GenBank/DDBJ databases">
        <title>The genome of Folsomia candida.</title>
        <authorList>
            <person name="Faddeeva A."/>
            <person name="Derks M.F."/>
            <person name="Anvar Y."/>
            <person name="Smit S."/>
            <person name="Van Straalen N."/>
            <person name="Roelofs D."/>
        </authorList>
    </citation>
    <scope>NUCLEOTIDE SEQUENCE [LARGE SCALE GENOMIC DNA]</scope>
    <source>
        <strain evidence="2 3">VU population</strain>
        <tissue evidence="2">Whole body</tissue>
    </source>
</reference>
<dbReference type="AlphaFoldDB" id="A0A226DQN4"/>
<dbReference type="InterPro" id="IPR015915">
    <property type="entry name" value="Kelch-typ_b-propeller"/>
</dbReference>
<evidence type="ECO:0000313" key="2">
    <source>
        <dbReference type="EMBL" id="OXA47835.1"/>
    </source>
</evidence>
<keyword evidence="3" id="KW-1185">Reference proteome</keyword>